<dbReference type="EMBL" id="CVQI01008082">
    <property type="protein sequence ID" value="CRK17556.1"/>
    <property type="molecule type" value="Genomic_DNA"/>
</dbReference>
<dbReference type="Proteomes" id="UP000045706">
    <property type="component" value="Unassembled WGS sequence"/>
</dbReference>
<gene>
    <name evidence="1" type="ORF">BN1723_021045</name>
</gene>
<proteinExistence type="predicted"/>
<evidence type="ECO:0000313" key="1">
    <source>
        <dbReference type="EMBL" id="CRK17556.1"/>
    </source>
</evidence>
<reference evidence="2" key="1">
    <citation type="submission" date="2015-05" db="EMBL/GenBank/DDBJ databases">
        <authorList>
            <person name="Fogelqvist Johan"/>
        </authorList>
    </citation>
    <scope>NUCLEOTIDE SEQUENCE [LARGE SCALE GENOMIC DNA]</scope>
</reference>
<organism evidence="1 2">
    <name type="scientific">Verticillium longisporum</name>
    <name type="common">Verticillium dahliae var. longisporum</name>
    <dbReference type="NCBI Taxonomy" id="100787"/>
    <lineage>
        <taxon>Eukaryota</taxon>
        <taxon>Fungi</taxon>
        <taxon>Dikarya</taxon>
        <taxon>Ascomycota</taxon>
        <taxon>Pezizomycotina</taxon>
        <taxon>Sordariomycetes</taxon>
        <taxon>Hypocreomycetidae</taxon>
        <taxon>Glomerellales</taxon>
        <taxon>Plectosphaerellaceae</taxon>
        <taxon>Verticillium</taxon>
    </lineage>
</organism>
<protein>
    <submittedName>
        <fullName evidence="1">Uncharacterized protein</fullName>
    </submittedName>
</protein>
<evidence type="ECO:0000313" key="2">
    <source>
        <dbReference type="Proteomes" id="UP000045706"/>
    </source>
</evidence>
<sequence>MNPKEWYAAAPEGALGYHINTK</sequence>
<dbReference type="AlphaFoldDB" id="A0A0G4L6E8"/>
<feature type="non-terminal residue" evidence="1">
    <location>
        <position position="22"/>
    </location>
</feature>
<accession>A0A0G4L6E8</accession>
<name>A0A0G4L6E8_VERLO</name>